<evidence type="ECO:0000313" key="1">
    <source>
        <dbReference type="EMBL" id="AVO35103.1"/>
    </source>
</evidence>
<accession>A0A2S0MHB7</accession>
<dbReference type="EMBL" id="CP027666">
    <property type="protein sequence ID" value="AVO35103.1"/>
    <property type="molecule type" value="Genomic_DNA"/>
</dbReference>
<proteinExistence type="predicted"/>
<protein>
    <submittedName>
        <fullName evidence="1">Uncharacterized protein</fullName>
    </submittedName>
</protein>
<dbReference type="Proteomes" id="UP000239709">
    <property type="component" value="Chromosome"/>
</dbReference>
<dbReference type="AlphaFoldDB" id="A0A2S0MHB7"/>
<name>A0A2S0MHB7_9BURK</name>
<gene>
    <name evidence="1" type="ORF">C6570_13335</name>
</gene>
<keyword evidence="2" id="KW-1185">Reference proteome</keyword>
<reference evidence="1 2" key="1">
    <citation type="submission" date="2018-03" db="EMBL/GenBank/DDBJ databases">
        <title>Genome sequencing of Ottowia sp.</title>
        <authorList>
            <person name="Kim S.-J."/>
            <person name="Heo J."/>
            <person name="Kwon S.-W."/>
        </authorList>
    </citation>
    <scope>NUCLEOTIDE SEQUENCE [LARGE SCALE GENOMIC DNA]</scope>
    <source>
        <strain evidence="1 2">KADR8-3</strain>
    </source>
</reference>
<organism evidence="1 2">
    <name type="scientific">Ottowia oryzae</name>
    <dbReference type="NCBI Taxonomy" id="2109914"/>
    <lineage>
        <taxon>Bacteria</taxon>
        <taxon>Pseudomonadati</taxon>
        <taxon>Pseudomonadota</taxon>
        <taxon>Betaproteobacteria</taxon>
        <taxon>Burkholderiales</taxon>
        <taxon>Comamonadaceae</taxon>
        <taxon>Ottowia</taxon>
    </lineage>
</organism>
<evidence type="ECO:0000313" key="2">
    <source>
        <dbReference type="Proteomes" id="UP000239709"/>
    </source>
</evidence>
<dbReference type="KEGG" id="otk:C6570_13335"/>
<sequence length="106" mass="11829">MAGLGLLEFWRRQAPRRLHWDGECWRLGVGQTLPDAISALAPGTPAVRLDLQRCLLIRWQAPGSQARWLWADALADPQHWHLLRCALYSKARGQGAEPAAAPTLRA</sequence>